<dbReference type="EMBL" id="JAPFQP010000001">
    <property type="protein sequence ID" value="MCX2718011.1"/>
    <property type="molecule type" value="Genomic_DNA"/>
</dbReference>
<keyword evidence="1" id="KW-0472">Membrane</keyword>
<feature type="transmembrane region" description="Helical" evidence="1">
    <location>
        <begin position="76"/>
        <end position="98"/>
    </location>
</feature>
<evidence type="ECO:0000313" key="2">
    <source>
        <dbReference type="EMBL" id="MCX2718011.1"/>
    </source>
</evidence>
<organism evidence="2 3">
    <name type="scientific">Lentiprolixibacter aurantiacus</name>
    <dbReference type="NCBI Taxonomy" id="2993939"/>
    <lineage>
        <taxon>Bacteria</taxon>
        <taxon>Pseudomonadati</taxon>
        <taxon>Bacteroidota</taxon>
        <taxon>Flavobacteriia</taxon>
        <taxon>Flavobacteriales</taxon>
        <taxon>Flavobacteriaceae</taxon>
        <taxon>Lentiprolixibacter</taxon>
    </lineage>
</organism>
<feature type="transmembrane region" description="Helical" evidence="1">
    <location>
        <begin position="207"/>
        <end position="226"/>
    </location>
</feature>
<accession>A0AAE3MIN5</accession>
<keyword evidence="3" id="KW-1185">Reference proteome</keyword>
<feature type="transmembrane region" description="Helical" evidence="1">
    <location>
        <begin position="179"/>
        <end position="195"/>
    </location>
</feature>
<keyword evidence="1" id="KW-0812">Transmembrane</keyword>
<keyword evidence="1" id="KW-1133">Transmembrane helix</keyword>
<feature type="transmembrane region" description="Helical" evidence="1">
    <location>
        <begin position="110"/>
        <end position="135"/>
    </location>
</feature>
<proteinExistence type="predicted"/>
<feature type="transmembrane region" description="Helical" evidence="1">
    <location>
        <begin position="43"/>
        <end position="64"/>
    </location>
</feature>
<gene>
    <name evidence="2" type="ORF">OO016_00230</name>
</gene>
<name>A0AAE3MIN5_9FLAO</name>
<evidence type="ECO:0000256" key="1">
    <source>
        <dbReference type="SAM" id="Phobius"/>
    </source>
</evidence>
<protein>
    <recommendedName>
        <fullName evidence="4">DUF2306 domain-containing protein</fullName>
    </recommendedName>
</protein>
<comment type="caution">
    <text evidence="2">The sequence shown here is derived from an EMBL/GenBank/DDBJ whole genome shotgun (WGS) entry which is preliminary data.</text>
</comment>
<dbReference type="RefSeq" id="WP_266009950.1">
    <property type="nucleotide sequence ID" value="NZ_JAPFQP010000001.1"/>
</dbReference>
<evidence type="ECO:0000313" key="3">
    <source>
        <dbReference type="Proteomes" id="UP001207116"/>
    </source>
</evidence>
<dbReference type="AlphaFoldDB" id="A0AAE3MIN5"/>
<dbReference type="Proteomes" id="UP001207116">
    <property type="component" value="Unassembled WGS sequence"/>
</dbReference>
<sequence length="243" mass="27389">MITSIKQVRFYPTIALLLLIVNIIGFGPTYFFKPVIESPELPFRTHIHGIIFTCWLVLFALQAFLVRNRNIKMHRFWGRVGGFLALAMILSALQILYYRALEFDGSQASLQNTALVVCGNIVLLMLFALNVGLGIQFRRNPAWHKRFMLLACIAMMPQSLGRIGKMPVNPLINGLPNEVFFGLGGMLLLIIILWTHDLFRTRKIHPVSGIGGPVILVAIILAAVVLPKSEFIWDIIIWLNKLA</sequence>
<evidence type="ECO:0008006" key="4">
    <source>
        <dbReference type="Google" id="ProtNLM"/>
    </source>
</evidence>
<reference evidence="2" key="1">
    <citation type="submission" date="2022-11" db="EMBL/GenBank/DDBJ databases">
        <title>The characterization of three novel Bacteroidetes species and genomic analysis of their roles in tidal elemental geochemical cycles.</title>
        <authorList>
            <person name="Ma K.-J."/>
        </authorList>
    </citation>
    <scope>NUCLEOTIDE SEQUENCE</scope>
    <source>
        <strain evidence="2">M415</strain>
    </source>
</reference>
<feature type="transmembrane region" description="Helical" evidence="1">
    <location>
        <begin position="12"/>
        <end position="31"/>
    </location>
</feature>